<evidence type="ECO:0000313" key="3">
    <source>
        <dbReference type="Proteomes" id="UP000293289"/>
    </source>
</evidence>
<dbReference type="GO" id="GO:0006950">
    <property type="term" value="P:response to stress"/>
    <property type="evidence" value="ECO:0007669"/>
    <property type="project" value="TreeGrafter"/>
</dbReference>
<dbReference type="EMBL" id="SGWY01000001">
    <property type="protein sequence ID" value="RZS68329.1"/>
    <property type="molecule type" value="Genomic_DNA"/>
</dbReference>
<dbReference type="Pfam" id="PF12802">
    <property type="entry name" value="MarR_2"/>
    <property type="match status" value="1"/>
</dbReference>
<dbReference type="InterPro" id="IPR036388">
    <property type="entry name" value="WH-like_DNA-bd_sf"/>
</dbReference>
<dbReference type="SMART" id="SM00347">
    <property type="entry name" value="HTH_MARR"/>
    <property type="match status" value="1"/>
</dbReference>
<dbReference type="PANTHER" id="PTHR33164">
    <property type="entry name" value="TRANSCRIPTIONAL REGULATOR, MARR FAMILY"/>
    <property type="match status" value="1"/>
</dbReference>
<proteinExistence type="predicted"/>
<protein>
    <submittedName>
        <fullName evidence="2">DNA-binding MarR family transcriptional regulator</fullName>
    </submittedName>
</protein>
<keyword evidence="3" id="KW-1185">Reference proteome</keyword>
<dbReference type="Gene3D" id="1.10.10.10">
    <property type="entry name" value="Winged helix-like DNA-binding domain superfamily/Winged helix DNA-binding domain"/>
    <property type="match status" value="1"/>
</dbReference>
<keyword evidence="2" id="KW-0238">DNA-binding</keyword>
<reference evidence="2 3" key="1">
    <citation type="submission" date="2019-02" db="EMBL/GenBank/DDBJ databases">
        <title>Genomic Encyclopedia of Type Strains, Phase IV (KMG-IV): sequencing the most valuable type-strain genomes for metagenomic binning, comparative biology and taxonomic classification.</title>
        <authorList>
            <person name="Goeker M."/>
        </authorList>
    </citation>
    <scope>NUCLEOTIDE SEQUENCE [LARGE SCALE GENOMIC DNA]</scope>
    <source>
        <strain evidence="2 3">DSM 43045</strain>
    </source>
</reference>
<dbReference type="RefSeq" id="WP_130351659.1">
    <property type="nucleotide sequence ID" value="NZ_SGWY01000001.1"/>
</dbReference>
<comment type="caution">
    <text evidence="2">The sequence shown here is derived from an EMBL/GenBank/DDBJ whole genome shotgun (WGS) entry which is preliminary data.</text>
</comment>
<accession>A0A4Q7MNR9</accession>
<dbReference type="GO" id="GO:0003700">
    <property type="term" value="F:DNA-binding transcription factor activity"/>
    <property type="evidence" value="ECO:0007669"/>
    <property type="project" value="InterPro"/>
</dbReference>
<dbReference type="Proteomes" id="UP000293289">
    <property type="component" value="Unassembled WGS sequence"/>
</dbReference>
<evidence type="ECO:0000313" key="2">
    <source>
        <dbReference type="EMBL" id="RZS68329.1"/>
    </source>
</evidence>
<dbReference type="InterPro" id="IPR000835">
    <property type="entry name" value="HTH_MarR-typ"/>
</dbReference>
<dbReference type="InterPro" id="IPR039422">
    <property type="entry name" value="MarR/SlyA-like"/>
</dbReference>
<dbReference type="GO" id="GO:0003677">
    <property type="term" value="F:DNA binding"/>
    <property type="evidence" value="ECO:0007669"/>
    <property type="project" value="UniProtKB-KW"/>
</dbReference>
<name>A0A4Q7MNR9_9MICO</name>
<sequence length="163" mass="17883">MTAVHELRLANEAWEAYYRAQATIARELTDADIWEGLLTREYAVLFALSTEPDGLRITELGDDVLITQPGMSRLIVRLEARGLVERVDDAADGRARRIRLTPDGLAAQRRVGAAVARHVADALGRALDHDQIVMLRDLSLAVLSGASGLAAEVQQRAMQRTIT</sequence>
<feature type="domain" description="HTH marR-type" evidence="1">
    <location>
        <begin position="1"/>
        <end position="144"/>
    </location>
</feature>
<organism evidence="2 3">
    <name type="scientific">Agromyces ramosus</name>
    <dbReference type="NCBI Taxonomy" id="33879"/>
    <lineage>
        <taxon>Bacteria</taxon>
        <taxon>Bacillati</taxon>
        <taxon>Actinomycetota</taxon>
        <taxon>Actinomycetes</taxon>
        <taxon>Micrococcales</taxon>
        <taxon>Microbacteriaceae</taxon>
        <taxon>Agromyces</taxon>
    </lineage>
</organism>
<dbReference type="AlphaFoldDB" id="A0A4Q7MNR9"/>
<dbReference type="PRINTS" id="PR00598">
    <property type="entry name" value="HTHMARR"/>
</dbReference>
<gene>
    <name evidence="2" type="ORF">EV187_0758</name>
</gene>
<dbReference type="InterPro" id="IPR036390">
    <property type="entry name" value="WH_DNA-bd_sf"/>
</dbReference>
<dbReference type="PROSITE" id="PS50995">
    <property type="entry name" value="HTH_MARR_2"/>
    <property type="match status" value="1"/>
</dbReference>
<dbReference type="SUPFAM" id="SSF46785">
    <property type="entry name" value="Winged helix' DNA-binding domain"/>
    <property type="match status" value="1"/>
</dbReference>
<evidence type="ECO:0000259" key="1">
    <source>
        <dbReference type="PROSITE" id="PS50995"/>
    </source>
</evidence>
<dbReference type="PANTHER" id="PTHR33164:SF43">
    <property type="entry name" value="HTH-TYPE TRANSCRIPTIONAL REPRESSOR YETL"/>
    <property type="match status" value="1"/>
</dbReference>
<dbReference type="OrthoDB" id="3178168at2"/>